<dbReference type="InterPro" id="IPR040974">
    <property type="entry name" value="Fn3_PAP"/>
</dbReference>
<evidence type="ECO:0000256" key="3">
    <source>
        <dbReference type="ARBA" id="ARBA00011738"/>
    </source>
</evidence>
<comment type="similarity">
    <text evidence="2 6">Belongs to the metallophosphoesterase superfamily. Purple acid phosphatase family.</text>
</comment>
<evidence type="ECO:0000256" key="4">
    <source>
        <dbReference type="ARBA" id="ARBA00022525"/>
    </source>
</evidence>
<dbReference type="Pfam" id="PF17808">
    <property type="entry name" value="fn3_PAP"/>
    <property type="match status" value="1"/>
</dbReference>
<dbReference type="InterPro" id="IPR004843">
    <property type="entry name" value="Calcineurin-like_PHP"/>
</dbReference>
<sequence length="412" mass="44869">MPPMAPPTLALLSLWAVLAACSAQDDPIGALTPSDLEAARQTPQGVFNVSAVTWNPYRDAVMDVNVTGPVASGDWIRVSFSGIPFPDPHGKDWVALYVPGDADPAEVSPVKYRNAKHAEGYMDTGAGSLDFILENHRDTMRFYFMRKAPGEPFVAAKSPLIQLANPNAPMQVHLALTANHSEMKIQWVTKDTGSPAVEWGTSPGHYTSRSKATSTTYTRDDMCGPPANTTGFIDPGVFHAATVTGVKPLEQIYYRVGDEVSGYGPEHSFIAPPLPAASSSVIFAVLGDMGQSEVDKSNEPYQLDASLETSSRLEADDDLQLVLHIGDLGYACGYVAQWDRFYAQLQPIISRVPYMTCPGNHERDYPNSGDRWGSSHSSGGECGVAYARRQQMPRPGDDKMWYSFDFGPIHFS</sequence>
<feature type="chain" id="PRO_5035960260" description="Purple acid phosphatase" evidence="6">
    <location>
        <begin position="24"/>
        <end position="412"/>
    </location>
</feature>
<dbReference type="EC" id="3.1.3.2" evidence="6"/>
<dbReference type="PANTHER" id="PTHR45778">
    <property type="entry name" value="PURPLE ACID PHOSPHATASE-RELATED"/>
    <property type="match status" value="1"/>
</dbReference>
<evidence type="ECO:0000256" key="6">
    <source>
        <dbReference type="RuleBase" id="RU361203"/>
    </source>
</evidence>
<gene>
    <name evidence="10" type="ORF">OSTQU699_LOCUS4455</name>
</gene>
<feature type="signal peptide" evidence="6">
    <location>
        <begin position="1"/>
        <end position="23"/>
    </location>
</feature>
<accession>A0A8S1IVK9</accession>
<comment type="catalytic activity">
    <reaction evidence="6">
        <text>a phosphate monoester + H2O = an alcohol + phosphate</text>
        <dbReference type="Rhea" id="RHEA:15017"/>
        <dbReference type="ChEBI" id="CHEBI:15377"/>
        <dbReference type="ChEBI" id="CHEBI:30879"/>
        <dbReference type="ChEBI" id="CHEBI:43474"/>
        <dbReference type="ChEBI" id="CHEBI:67140"/>
        <dbReference type="EC" id="3.1.3.2"/>
    </reaction>
</comment>
<feature type="domain" description="Purple acid phosphatase Fn3-like" evidence="9">
    <location>
        <begin position="73"/>
        <end position="165"/>
    </location>
</feature>
<dbReference type="Gene3D" id="3.60.21.10">
    <property type="match status" value="1"/>
</dbReference>
<evidence type="ECO:0000256" key="5">
    <source>
        <dbReference type="ARBA" id="ARBA00022729"/>
    </source>
</evidence>
<reference evidence="10" key="1">
    <citation type="submission" date="2020-12" db="EMBL/GenBank/DDBJ databases">
        <authorList>
            <person name="Iha C."/>
        </authorList>
    </citation>
    <scope>NUCLEOTIDE SEQUENCE</scope>
</reference>
<dbReference type="OrthoDB" id="45007at2759"/>
<comment type="subcellular location">
    <subcellularLocation>
        <location evidence="1">Secreted</location>
    </subcellularLocation>
</comment>
<name>A0A8S1IVK9_9CHLO</name>
<organism evidence="10 11">
    <name type="scientific">Ostreobium quekettii</name>
    <dbReference type="NCBI Taxonomy" id="121088"/>
    <lineage>
        <taxon>Eukaryota</taxon>
        <taxon>Viridiplantae</taxon>
        <taxon>Chlorophyta</taxon>
        <taxon>core chlorophytes</taxon>
        <taxon>Ulvophyceae</taxon>
        <taxon>TCBD clade</taxon>
        <taxon>Bryopsidales</taxon>
        <taxon>Ostreobineae</taxon>
        <taxon>Ostreobiaceae</taxon>
        <taxon>Ostreobium</taxon>
    </lineage>
</organism>
<dbReference type="SUPFAM" id="SSF49363">
    <property type="entry name" value="Purple acid phosphatase, N-terminal domain"/>
    <property type="match status" value="1"/>
</dbReference>
<evidence type="ECO:0000259" key="8">
    <source>
        <dbReference type="Pfam" id="PF16656"/>
    </source>
</evidence>
<dbReference type="InterPro" id="IPR015914">
    <property type="entry name" value="PAPs_N"/>
</dbReference>
<evidence type="ECO:0000313" key="10">
    <source>
        <dbReference type="EMBL" id="CAD7699098.1"/>
    </source>
</evidence>
<dbReference type="SUPFAM" id="SSF56300">
    <property type="entry name" value="Metallo-dependent phosphatases"/>
    <property type="match status" value="1"/>
</dbReference>
<dbReference type="AlphaFoldDB" id="A0A8S1IVK9"/>
<feature type="domain" description="Purple acid phosphatase N-terminal" evidence="8">
    <location>
        <begin position="169"/>
        <end position="269"/>
    </location>
</feature>
<dbReference type="Gene3D" id="2.60.40.380">
    <property type="entry name" value="Purple acid phosphatase-like, N-terminal"/>
    <property type="match status" value="1"/>
</dbReference>
<dbReference type="InterPro" id="IPR008963">
    <property type="entry name" value="Purple_acid_Pase-like_N"/>
</dbReference>
<evidence type="ECO:0000259" key="7">
    <source>
        <dbReference type="Pfam" id="PF00149"/>
    </source>
</evidence>
<dbReference type="Pfam" id="PF16656">
    <property type="entry name" value="Pur_ac_phosph_N"/>
    <property type="match status" value="1"/>
</dbReference>
<keyword evidence="6" id="KW-0378">Hydrolase</keyword>
<dbReference type="GO" id="GO:0003993">
    <property type="term" value="F:acid phosphatase activity"/>
    <property type="evidence" value="ECO:0007669"/>
    <property type="project" value="UniProtKB-EC"/>
</dbReference>
<keyword evidence="4" id="KW-0964">Secreted</keyword>
<comment type="subunit">
    <text evidence="3">Homodimer.</text>
</comment>
<dbReference type="Pfam" id="PF00149">
    <property type="entry name" value="Metallophos"/>
    <property type="match status" value="1"/>
</dbReference>
<evidence type="ECO:0000256" key="2">
    <source>
        <dbReference type="ARBA" id="ARBA00008723"/>
    </source>
</evidence>
<keyword evidence="5 6" id="KW-0732">Signal</keyword>
<protein>
    <recommendedName>
        <fullName evidence="6">Purple acid phosphatase</fullName>
        <ecNumber evidence="6">3.1.3.2</ecNumber>
    </recommendedName>
</protein>
<comment type="caution">
    <text evidence="10">The sequence shown here is derived from an EMBL/GenBank/DDBJ whole genome shotgun (WGS) entry which is preliminary data.</text>
</comment>
<keyword evidence="11" id="KW-1185">Reference proteome</keyword>
<dbReference type="Proteomes" id="UP000708148">
    <property type="component" value="Unassembled WGS sequence"/>
</dbReference>
<dbReference type="GO" id="GO:0046872">
    <property type="term" value="F:metal ion binding"/>
    <property type="evidence" value="ECO:0007669"/>
    <property type="project" value="InterPro"/>
</dbReference>
<evidence type="ECO:0000313" key="11">
    <source>
        <dbReference type="Proteomes" id="UP000708148"/>
    </source>
</evidence>
<dbReference type="PANTHER" id="PTHR45778:SF3">
    <property type="entry name" value="PURPLE ACID PHOSPHATASE"/>
    <property type="match status" value="1"/>
</dbReference>
<evidence type="ECO:0000256" key="1">
    <source>
        <dbReference type="ARBA" id="ARBA00004613"/>
    </source>
</evidence>
<evidence type="ECO:0000259" key="9">
    <source>
        <dbReference type="Pfam" id="PF17808"/>
    </source>
</evidence>
<dbReference type="EMBL" id="CAJHUC010000953">
    <property type="protein sequence ID" value="CAD7699098.1"/>
    <property type="molecule type" value="Genomic_DNA"/>
</dbReference>
<feature type="domain" description="Calcineurin-like phosphoesterase" evidence="7">
    <location>
        <begin position="283"/>
        <end position="375"/>
    </location>
</feature>
<dbReference type="InterPro" id="IPR029052">
    <property type="entry name" value="Metallo-depent_PP-like"/>
</dbReference>
<dbReference type="GO" id="GO:0005576">
    <property type="term" value="C:extracellular region"/>
    <property type="evidence" value="ECO:0007669"/>
    <property type="project" value="UniProtKB-SubCell"/>
</dbReference>
<proteinExistence type="inferred from homology"/>